<dbReference type="AlphaFoldDB" id="D6PDZ2"/>
<protein>
    <submittedName>
        <fullName evidence="1">Uncharacterized protein</fullName>
    </submittedName>
</protein>
<organism evidence="1">
    <name type="scientific">uncultured marine bacterium MedDCM-OCT-S08-C235</name>
    <dbReference type="NCBI Taxonomy" id="743074"/>
    <lineage>
        <taxon>Bacteria</taxon>
        <taxon>environmental samples</taxon>
    </lineage>
</organism>
<accession>D6PDZ2</accession>
<proteinExistence type="predicted"/>
<evidence type="ECO:0000313" key="1">
    <source>
        <dbReference type="EMBL" id="ADD93943.1"/>
    </source>
</evidence>
<name>D6PDZ2_9BACT</name>
<sequence length="110" mass="11490">MASLFAGVFDPINLLPVPALKGVGFVRGVKRGIVSGLGIGTVSESLRAPFDPTNTHLETALNVGGATFFGGMFGGGIGHLTRKKAGKEFAEQSGIDDNMPGFEDLVERKK</sequence>
<dbReference type="EMBL" id="GU943005">
    <property type="protein sequence ID" value="ADD93943.1"/>
    <property type="molecule type" value="Genomic_DNA"/>
</dbReference>
<reference evidence="1" key="1">
    <citation type="journal article" date="2010" name="ISME J.">
        <title>Metagenome of the Mediterranean deep chlorophyll maximum studied by direct and fosmid library 454 pyrosequencing.</title>
        <authorList>
            <person name="Ghai R."/>
            <person name="Martin-Cuadrado A.B."/>
            <person name="Molto A.G."/>
            <person name="Heredia I.G."/>
            <person name="Cabrera R."/>
            <person name="Martin J."/>
            <person name="Verdu M."/>
            <person name="Deschamps P."/>
            <person name="Moreira D."/>
            <person name="Lopez-Garcia P."/>
            <person name="Mira A."/>
            <person name="Rodriguez-Valera F."/>
        </authorList>
    </citation>
    <scope>NUCLEOTIDE SEQUENCE</scope>
</reference>